<dbReference type="GO" id="GO:0005737">
    <property type="term" value="C:cytoplasm"/>
    <property type="evidence" value="ECO:0007669"/>
    <property type="project" value="TreeGrafter"/>
</dbReference>
<gene>
    <name evidence="3" type="ORF">B0A48_10326</name>
</gene>
<dbReference type="GO" id="GO:0070290">
    <property type="term" value="F:N-acylphosphatidylethanolamine-specific phospholipase D activity"/>
    <property type="evidence" value="ECO:0007669"/>
    <property type="project" value="TreeGrafter"/>
</dbReference>
<dbReference type="FunCoup" id="A0A1V8SX95">
    <property type="interactions" value="76"/>
</dbReference>
<keyword evidence="4" id="KW-1185">Reference proteome</keyword>
<evidence type="ECO:0000259" key="2">
    <source>
        <dbReference type="Pfam" id="PF12706"/>
    </source>
</evidence>
<protein>
    <recommendedName>
        <fullName evidence="2">Metallo-beta-lactamase domain-containing protein</fullName>
    </recommendedName>
</protein>
<dbReference type="Pfam" id="PF12706">
    <property type="entry name" value="Lactamase_B_2"/>
    <property type="match status" value="1"/>
</dbReference>
<dbReference type="InterPro" id="IPR001279">
    <property type="entry name" value="Metallo-B-lactamas"/>
</dbReference>
<dbReference type="GO" id="GO:0070292">
    <property type="term" value="P:N-acylphosphatidylethanolamine metabolic process"/>
    <property type="evidence" value="ECO:0007669"/>
    <property type="project" value="TreeGrafter"/>
</dbReference>
<organism evidence="3 4">
    <name type="scientific">Cryoendolithus antarcticus</name>
    <dbReference type="NCBI Taxonomy" id="1507870"/>
    <lineage>
        <taxon>Eukaryota</taxon>
        <taxon>Fungi</taxon>
        <taxon>Dikarya</taxon>
        <taxon>Ascomycota</taxon>
        <taxon>Pezizomycotina</taxon>
        <taxon>Dothideomycetes</taxon>
        <taxon>Dothideomycetidae</taxon>
        <taxon>Cladosporiales</taxon>
        <taxon>Cladosporiaceae</taxon>
        <taxon>Cryoendolithus</taxon>
    </lineage>
</organism>
<dbReference type="Gene3D" id="3.60.15.10">
    <property type="entry name" value="Ribonuclease Z/Hydroxyacylglutathione hydrolase-like"/>
    <property type="match status" value="1"/>
</dbReference>
<feature type="domain" description="Metallo-beta-lactamase" evidence="2">
    <location>
        <begin position="122"/>
        <end position="339"/>
    </location>
</feature>
<evidence type="ECO:0000313" key="4">
    <source>
        <dbReference type="Proteomes" id="UP000192596"/>
    </source>
</evidence>
<dbReference type="PANTHER" id="PTHR15032:SF4">
    <property type="entry name" value="N-ACYL-PHOSPHATIDYLETHANOLAMINE-HYDROLYZING PHOSPHOLIPASE D"/>
    <property type="match status" value="1"/>
</dbReference>
<evidence type="ECO:0000256" key="1">
    <source>
        <dbReference type="SAM" id="MobiDB-lite"/>
    </source>
</evidence>
<dbReference type="OrthoDB" id="332863at2759"/>
<reference evidence="4" key="1">
    <citation type="submission" date="2017-03" db="EMBL/GenBank/DDBJ databases">
        <title>Genomes of endolithic fungi from Antarctica.</title>
        <authorList>
            <person name="Coleine C."/>
            <person name="Masonjones S."/>
            <person name="Stajich J.E."/>
        </authorList>
    </citation>
    <scope>NUCLEOTIDE SEQUENCE [LARGE SCALE GENOMIC DNA]</scope>
    <source>
        <strain evidence="4">CCFEE 5527</strain>
    </source>
</reference>
<proteinExistence type="predicted"/>
<evidence type="ECO:0000313" key="3">
    <source>
        <dbReference type="EMBL" id="OQO03661.1"/>
    </source>
</evidence>
<dbReference type="GO" id="GO:0070291">
    <property type="term" value="P:N-acylethanolamine metabolic process"/>
    <property type="evidence" value="ECO:0007669"/>
    <property type="project" value="TreeGrafter"/>
</dbReference>
<dbReference type="STRING" id="1507870.A0A1V8SX95"/>
<dbReference type="Proteomes" id="UP000192596">
    <property type="component" value="Unassembled WGS sequence"/>
</dbReference>
<dbReference type="InterPro" id="IPR036866">
    <property type="entry name" value="RibonucZ/Hydroxyglut_hydro"/>
</dbReference>
<dbReference type="PANTHER" id="PTHR15032">
    <property type="entry name" value="N-ACYL-PHOSPHATIDYLETHANOLAMINE-HYDROLYZING PHOSPHOLIPASE D"/>
    <property type="match status" value="1"/>
</dbReference>
<accession>A0A1V8SX95</accession>
<comment type="caution">
    <text evidence="3">The sequence shown here is derived from an EMBL/GenBank/DDBJ whole genome shotgun (WGS) entry which is preliminary data.</text>
</comment>
<name>A0A1V8SX95_9PEZI</name>
<dbReference type="SUPFAM" id="SSF56281">
    <property type="entry name" value="Metallo-hydrolase/oxidoreductase"/>
    <property type="match status" value="1"/>
</dbReference>
<feature type="region of interest" description="Disordered" evidence="1">
    <location>
        <begin position="1"/>
        <end position="42"/>
    </location>
</feature>
<sequence length="400" mass="43033">MSTAARTPVKVRQTASPNSKLSADKSHHVGKPRTSFTNPWPSAGTKAGLGEIFSLRFGSGHPEKKFVPVPQGPNGSRSQELVRVVKPDWGAKYPSKLRTTWLGHAGFMVETPTPKGADRGIRVLFDPVFSERTSPSQLFGPKRYSPPPCTLEELPMPDIICISHNHYDHLDFATVASLWKRSNGSIHFITPLGTKPWFETHLSVPATQISDPDWWDSYTVTVPSSTDSVRITATPAQHTSGRTISDKDKSLWCGYTLHHTPSKKSLYFAGDTAYQAQASPSPCPAFKQIGQTLGPFDLALLPIGLMTPASFMGGVHATPEQSLIIHGEAKAKLSIGMHYGTVRGGLSGQFEAVTDPPRRWRAAAVKANLWAGGGVEGEGEATDVTGGGVGLCDIGETVSV</sequence>
<dbReference type="EMBL" id="NAJO01000024">
    <property type="protein sequence ID" value="OQO03661.1"/>
    <property type="molecule type" value="Genomic_DNA"/>
</dbReference>
<dbReference type="InParanoid" id="A0A1V8SX95"/>
<dbReference type="AlphaFoldDB" id="A0A1V8SX95"/>